<feature type="transmembrane region" description="Helical" evidence="1">
    <location>
        <begin position="6"/>
        <end position="28"/>
    </location>
</feature>
<dbReference type="Proteomes" id="UP000243706">
    <property type="component" value="Chromosome 1"/>
</dbReference>
<sequence>MISMHLVIPILAMLAILGIGWLFLRWYLR</sequence>
<dbReference type="AlphaFoldDB" id="A0A240C0V8"/>
<evidence type="ECO:0000256" key="1">
    <source>
        <dbReference type="SAM" id="Phobius"/>
    </source>
</evidence>
<name>A0A240C0V8_9STAP</name>
<keyword evidence="1" id="KW-0812">Transmembrane</keyword>
<keyword evidence="1" id="KW-1133">Transmembrane helix</keyword>
<keyword evidence="1" id="KW-0472">Membrane</keyword>
<evidence type="ECO:0000313" key="2">
    <source>
        <dbReference type="EMBL" id="SNW01731.1"/>
    </source>
</evidence>
<gene>
    <name evidence="2" type="ORF">SAMEA4412661_00816</name>
</gene>
<organism evidence="2 3">
    <name type="scientific">Staphylococcus muscae</name>
    <dbReference type="NCBI Taxonomy" id="1294"/>
    <lineage>
        <taxon>Bacteria</taxon>
        <taxon>Bacillati</taxon>
        <taxon>Bacillota</taxon>
        <taxon>Bacilli</taxon>
        <taxon>Bacillales</taxon>
        <taxon>Staphylococcaceae</taxon>
        <taxon>Staphylococcus</taxon>
    </lineage>
</organism>
<dbReference type="EMBL" id="LT906464">
    <property type="protein sequence ID" value="SNW01731.1"/>
    <property type="molecule type" value="Genomic_DNA"/>
</dbReference>
<protein>
    <submittedName>
        <fullName evidence="2">Uncharacterized protein</fullName>
    </submittedName>
</protein>
<accession>A0A240C0V8</accession>
<proteinExistence type="predicted"/>
<evidence type="ECO:0000313" key="3">
    <source>
        <dbReference type="Proteomes" id="UP000243706"/>
    </source>
</evidence>
<reference evidence="2 3" key="1">
    <citation type="submission" date="2017-06" db="EMBL/GenBank/DDBJ databases">
        <authorList>
            <consortium name="Pathogen Informatics"/>
        </authorList>
    </citation>
    <scope>NUCLEOTIDE SEQUENCE [LARGE SCALE GENOMIC DNA]</scope>
    <source>
        <strain evidence="2 3">NCTC13833</strain>
    </source>
</reference>